<evidence type="ECO:0000256" key="4">
    <source>
        <dbReference type="ARBA" id="ARBA00022475"/>
    </source>
</evidence>
<dbReference type="GO" id="GO:0006886">
    <property type="term" value="P:intracellular protein transport"/>
    <property type="evidence" value="ECO:0007669"/>
    <property type="project" value="InterPro"/>
</dbReference>
<dbReference type="GO" id="GO:0005886">
    <property type="term" value="C:plasma membrane"/>
    <property type="evidence" value="ECO:0007669"/>
    <property type="project" value="UniProtKB-SubCell"/>
</dbReference>
<feature type="signal peptide" evidence="12">
    <location>
        <begin position="1"/>
        <end position="16"/>
    </location>
</feature>
<gene>
    <name evidence="13" type="primary">LOC101155470</name>
</gene>
<dbReference type="GO" id="GO:0008277">
    <property type="term" value="P:regulation of G protein-coupled receptor signaling pathway"/>
    <property type="evidence" value="ECO:0007669"/>
    <property type="project" value="InterPro"/>
</dbReference>
<dbReference type="PANTHER" id="PTHR14076">
    <property type="entry name" value="RECEPTOR ACTIVITY MODIFYING PROTEIN RAMP"/>
    <property type="match status" value="1"/>
</dbReference>
<keyword evidence="5 11" id="KW-0812">Transmembrane</keyword>
<evidence type="ECO:0000256" key="2">
    <source>
        <dbReference type="ARBA" id="ARBA00007087"/>
    </source>
</evidence>
<reference evidence="13" key="2">
    <citation type="submission" date="2025-08" db="UniProtKB">
        <authorList>
            <consortium name="Ensembl"/>
        </authorList>
    </citation>
    <scope>IDENTIFICATION</scope>
    <source>
        <strain evidence="13">Hd-rR</strain>
    </source>
</reference>
<keyword evidence="6 12" id="KW-0732">Signal</keyword>
<dbReference type="InParanoid" id="A0A3B3IGC3"/>
<dbReference type="GO" id="GO:0006816">
    <property type="term" value="P:calcium ion transport"/>
    <property type="evidence" value="ECO:0000318"/>
    <property type="project" value="GO_Central"/>
</dbReference>
<dbReference type="Pfam" id="PF04901">
    <property type="entry name" value="RAMP"/>
    <property type="match status" value="1"/>
</dbReference>
<evidence type="ECO:0000256" key="8">
    <source>
        <dbReference type="ARBA" id="ARBA00023136"/>
    </source>
</evidence>
<reference evidence="13 14" key="1">
    <citation type="journal article" date="2007" name="Nature">
        <title>The medaka draft genome and insights into vertebrate genome evolution.</title>
        <authorList>
            <person name="Kasahara M."/>
            <person name="Naruse K."/>
            <person name="Sasaki S."/>
            <person name="Nakatani Y."/>
            <person name="Qu W."/>
            <person name="Ahsan B."/>
            <person name="Yamada T."/>
            <person name="Nagayasu Y."/>
            <person name="Doi K."/>
            <person name="Kasai Y."/>
            <person name="Jindo T."/>
            <person name="Kobayashi D."/>
            <person name="Shimada A."/>
            <person name="Toyoda A."/>
            <person name="Kuroki Y."/>
            <person name="Fujiyama A."/>
            <person name="Sasaki T."/>
            <person name="Shimizu A."/>
            <person name="Asakawa S."/>
            <person name="Shimizu N."/>
            <person name="Hashimoto S."/>
            <person name="Yang J."/>
            <person name="Lee Y."/>
            <person name="Matsushima K."/>
            <person name="Sugano S."/>
            <person name="Sakaizumi M."/>
            <person name="Narita T."/>
            <person name="Ohishi K."/>
            <person name="Haga S."/>
            <person name="Ohta F."/>
            <person name="Nomoto H."/>
            <person name="Nogata K."/>
            <person name="Morishita T."/>
            <person name="Endo T."/>
            <person name="Shin-I T."/>
            <person name="Takeda H."/>
            <person name="Morishita S."/>
            <person name="Kohara Y."/>
        </authorList>
    </citation>
    <scope>NUCLEOTIDE SEQUENCE [LARGE SCALE GENOMIC DNA]</scope>
    <source>
        <strain evidence="13 14">Hd-rR</strain>
    </source>
</reference>
<keyword evidence="9" id="KW-1015">Disulfide bond</keyword>
<dbReference type="GO" id="GO:0009986">
    <property type="term" value="C:cell surface"/>
    <property type="evidence" value="ECO:0000318"/>
    <property type="project" value="GO_Central"/>
</dbReference>
<keyword evidence="10" id="KW-0675">Receptor</keyword>
<dbReference type="STRING" id="8090.ENSORLP00000042859"/>
<dbReference type="GO" id="GO:0007186">
    <property type="term" value="P:G protein-coupled receptor signaling pathway"/>
    <property type="evidence" value="ECO:0000318"/>
    <property type="project" value="GO_Central"/>
</dbReference>
<comment type="similarity">
    <text evidence="2">Belongs to the RAMP family.</text>
</comment>
<dbReference type="OrthoDB" id="9416539at2759"/>
<dbReference type="GeneTree" id="ENSGT00940000168205"/>
<dbReference type="Proteomes" id="UP000001038">
    <property type="component" value="Chromosome 19"/>
</dbReference>
<dbReference type="Bgee" id="ENSORLG00000021967">
    <property type="expression patterns" value="Expressed in heart and 11 other cell types or tissues"/>
</dbReference>
<evidence type="ECO:0000313" key="13">
    <source>
        <dbReference type="Ensembl" id="ENSORLP00000042859.1"/>
    </source>
</evidence>
<dbReference type="GO" id="GO:0032870">
    <property type="term" value="P:cellular response to hormone stimulus"/>
    <property type="evidence" value="ECO:0000318"/>
    <property type="project" value="GO_Central"/>
</dbReference>
<dbReference type="InterPro" id="IPR006985">
    <property type="entry name" value="RAMP"/>
</dbReference>
<dbReference type="GO" id="GO:0015031">
    <property type="term" value="P:protein transport"/>
    <property type="evidence" value="ECO:0000318"/>
    <property type="project" value="GO_Central"/>
</dbReference>
<dbReference type="RefSeq" id="XP_004080772.1">
    <property type="nucleotide sequence ID" value="XM_004080724.4"/>
</dbReference>
<comment type="subcellular location">
    <subcellularLocation>
        <location evidence="1">Cell membrane</location>
        <topology evidence="1">Single-pass type I membrane protein</topology>
    </subcellularLocation>
</comment>
<dbReference type="GO" id="GO:0001525">
    <property type="term" value="P:angiogenesis"/>
    <property type="evidence" value="ECO:0000318"/>
    <property type="project" value="GO_Central"/>
</dbReference>
<name>A0A3B3IGC3_ORYLA</name>
<keyword evidence="7 11" id="KW-1133">Transmembrane helix</keyword>
<keyword evidence="8 11" id="KW-0472">Membrane</keyword>
<evidence type="ECO:0000256" key="11">
    <source>
        <dbReference type="SAM" id="Phobius"/>
    </source>
</evidence>
<evidence type="ECO:0000256" key="12">
    <source>
        <dbReference type="SAM" id="SignalP"/>
    </source>
</evidence>
<accession>A0A3B3IGC3</accession>
<evidence type="ECO:0000256" key="1">
    <source>
        <dbReference type="ARBA" id="ARBA00004251"/>
    </source>
</evidence>
<evidence type="ECO:0000256" key="9">
    <source>
        <dbReference type="ARBA" id="ARBA00023157"/>
    </source>
</evidence>
<dbReference type="GO" id="GO:0015026">
    <property type="term" value="F:coreceptor activity"/>
    <property type="evidence" value="ECO:0000318"/>
    <property type="project" value="GO_Central"/>
</dbReference>
<dbReference type="GO" id="GO:0031623">
    <property type="term" value="P:receptor internalization"/>
    <property type="evidence" value="ECO:0000318"/>
    <property type="project" value="GO_Central"/>
</dbReference>
<reference evidence="13" key="3">
    <citation type="submission" date="2025-09" db="UniProtKB">
        <authorList>
            <consortium name="Ensembl"/>
        </authorList>
    </citation>
    <scope>IDENTIFICATION</scope>
    <source>
        <strain evidence="13">Hd-rR</strain>
    </source>
</reference>
<proteinExistence type="inferred from homology"/>
<keyword evidence="14" id="KW-1185">Reference proteome</keyword>
<dbReference type="GO" id="GO:0043235">
    <property type="term" value="C:receptor complex"/>
    <property type="evidence" value="ECO:0000318"/>
    <property type="project" value="GO_Central"/>
</dbReference>
<protein>
    <submittedName>
        <fullName evidence="13">Uncharacterized protein</fullName>
    </submittedName>
</protein>
<evidence type="ECO:0000256" key="3">
    <source>
        <dbReference type="ARBA" id="ARBA00022448"/>
    </source>
</evidence>
<dbReference type="PANTHER" id="PTHR14076:SF9">
    <property type="entry name" value="RECEPTOR ACTIVITY-MODIFYING PROTEIN 2"/>
    <property type="match status" value="1"/>
</dbReference>
<dbReference type="GO" id="GO:0072659">
    <property type="term" value="P:protein localization to plasma membrane"/>
    <property type="evidence" value="ECO:0000318"/>
    <property type="project" value="GO_Central"/>
</dbReference>
<dbReference type="InterPro" id="IPR038126">
    <property type="entry name" value="RAMP_sf"/>
</dbReference>
<dbReference type="AlphaFoldDB" id="A0A3B3IGC3"/>
<feature type="transmembrane region" description="Helical" evidence="11">
    <location>
        <begin position="187"/>
        <end position="207"/>
    </location>
</feature>
<dbReference type="GeneID" id="101155470"/>
<evidence type="ECO:0000256" key="7">
    <source>
        <dbReference type="ARBA" id="ARBA00022989"/>
    </source>
</evidence>
<evidence type="ECO:0000256" key="5">
    <source>
        <dbReference type="ARBA" id="ARBA00022692"/>
    </source>
</evidence>
<sequence>MVFYVLLVALALGSAAFQQANTTKEYLGKVVRNQALAAFTNGNSTMKTINATSDASKEDMTIFEDQLQNNQTSTVVTEDDERFQDQEFAPDFSTTRCDRTQLTHATKSFCADRFHMDMQTISADDWCVLENIIGPYNDLTLCVEMVTNLVGCYFPNADVQDLFLVIHSTYFHNCSEERQFEDAPQSVVLALTIVPVSLIPVLVCLVIRRS</sequence>
<keyword evidence="4" id="KW-1003">Cell membrane</keyword>
<feature type="chain" id="PRO_5017369397" evidence="12">
    <location>
        <begin position="17"/>
        <end position="210"/>
    </location>
</feature>
<organism evidence="13 14">
    <name type="scientific">Oryzias latipes</name>
    <name type="common">Japanese rice fish</name>
    <name type="synonym">Japanese killifish</name>
    <dbReference type="NCBI Taxonomy" id="8090"/>
    <lineage>
        <taxon>Eukaryota</taxon>
        <taxon>Metazoa</taxon>
        <taxon>Chordata</taxon>
        <taxon>Craniata</taxon>
        <taxon>Vertebrata</taxon>
        <taxon>Euteleostomi</taxon>
        <taxon>Actinopterygii</taxon>
        <taxon>Neopterygii</taxon>
        <taxon>Teleostei</taxon>
        <taxon>Neoteleostei</taxon>
        <taxon>Acanthomorphata</taxon>
        <taxon>Ovalentaria</taxon>
        <taxon>Atherinomorphae</taxon>
        <taxon>Beloniformes</taxon>
        <taxon>Adrianichthyidae</taxon>
        <taxon>Oryziinae</taxon>
        <taxon>Oryzias</taxon>
    </lineage>
</organism>
<evidence type="ECO:0000256" key="10">
    <source>
        <dbReference type="ARBA" id="ARBA00023170"/>
    </source>
</evidence>
<dbReference type="Gene3D" id="1.10.150.510">
    <property type="entry name" value="Receptor activity modifying family"/>
    <property type="match status" value="1"/>
</dbReference>
<dbReference type="KEGG" id="ola:101155470"/>
<evidence type="ECO:0000256" key="6">
    <source>
        <dbReference type="ARBA" id="ARBA00022729"/>
    </source>
</evidence>
<evidence type="ECO:0000313" key="14">
    <source>
        <dbReference type="Proteomes" id="UP000001038"/>
    </source>
</evidence>
<dbReference type="Ensembl" id="ENSORLT00000041065.1">
    <property type="protein sequence ID" value="ENSORLP00000042859.1"/>
    <property type="gene ID" value="ENSORLG00000021967.1"/>
</dbReference>
<keyword evidence="3" id="KW-0813">Transport</keyword>